<feature type="transmembrane region" description="Helical" evidence="2">
    <location>
        <begin position="86"/>
        <end position="108"/>
    </location>
</feature>
<protein>
    <recommendedName>
        <fullName evidence="5">DUF2165 domain-containing protein</fullName>
    </recommendedName>
</protein>
<keyword evidence="2" id="KW-0472">Membrane</keyword>
<evidence type="ECO:0008006" key="5">
    <source>
        <dbReference type="Google" id="ProtNLM"/>
    </source>
</evidence>
<feature type="transmembrane region" description="Helical" evidence="2">
    <location>
        <begin position="129"/>
        <end position="155"/>
    </location>
</feature>
<keyword evidence="2" id="KW-0812">Transmembrane</keyword>
<dbReference type="Proteomes" id="UP000319210">
    <property type="component" value="Unassembled WGS sequence"/>
</dbReference>
<evidence type="ECO:0000313" key="4">
    <source>
        <dbReference type="Proteomes" id="UP000319210"/>
    </source>
</evidence>
<proteinExistence type="predicted"/>
<dbReference type="OrthoDB" id="7618855at2"/>
<dbReference type="Pfam" id="PF09933">
    <property type="entry name" value="DUF2165"/>
    <property type="match status" value="1"/>
</dbReference>
<dbReference type="RefSeq" id="WP_051855600.1">
    <property type="nucleotide sequence ID" value="NZ_BJMM01000002.1"/>
</dbReference>
<dbReference type="EMBL" id="BJMM01000002">
    <property type="protein sequence ID" value="GEB47829.1"/>
    <property type="molecule type" value="Genomic_DNA"/>
</dbReference>
<dbReference type="AlphaFoldDB" id="A0A4Y3QSC8"/>
<keyword evidence="2" id="KW-1133">Transmembrane helix</keyword>
<name>A0A4Y3QSC8_STRCI</name>
<feature type="region of interest" description="Disordered" evidence="1">
    <location>
        <begin position="1"/>
        <end position="20"/>
    </location>
</feature>
<feature type="transmembrane region" description="Helical" evidence="2">
    <location>
        <begin position="167"/>
        <end position="186"/>
    </location>
</feature>
<organism evidence="3 4">
    <name type="scientific">Streptomyces cacaoi</name>
    <dbReference type="NCBI Taxonomy" id="1898"/>
    <lineage>
        <taxon>Bacteria</taxon>
        <taxon>Bacillati</taxon>
        <taxon>Actinomycetota</taxon>
        <taxon>Actinomycetes</taxon>
        <taxon>Kitasatosporales</taxon>
        <taxon>Streptomycetaceae</taxon>
        <taxon>Streptomyces</taxon>
    </lineage>
</organism>
<sequence>MSDASGGRPAPADPSRDEDAAQGPLWRYVRATSCAVTLMTALYFLLVAFDNLSNPGSNWEFVKGVLAGDGTPPDDGFEWRGIHATWFAVLAYVLIIAGETVAGALLAFGGVRGLLHLRRPGRWEREQRAVFAGGVVGLLVFFLGFLVIGGNWFVMYLNDKWNGMQPAFQNTVVVLFTLVLSALAALGGGRSGRRG</sequence>
<dbReference type="InterPro" id="IPR018681">
    <property type="entry name" value="DUF2165_transmembrane"/>
</dbReference>
<evidence type="ECO:0000256" key="1">
    <source>
        <dbReference type="SAM" id="MobiDB-lite"/>
    </source>
</evidence>
<evidence type="ECO:0000256" key="2">
    <source>
        <dbReference type="SAM" id="Phobius"/>
    </source>
</evidence>
<feature type="transmembrane region" description="Helical" evidence="2">
    <location>
        <begin position="28"/>
        <end position="49"/>
    </location>
</feature>
<gene>
    <name evidence="3" type="ORF">SCA03_03800</name>
</gene>
<accession>A0A4Y3QSC8</accession>
<evidence type="ECO:0000313" key="3">
    <source>
        <dbReference type="EMBL" id="GEB47829.1"/>
    </source>
</evidence>
<comment type="caution">
    <text evidence="3">The sequence shown here is derived from an EMBL/GenBank/DDBJ whole genome shotgun (WGS) entry which is preliminary data.</text>
</comment>
<keyword evidence="4" id="KW-1185">Reference proteome</keyword>
<reference evidence="3 4" key="1">
    <citation type="submission" date="2019-06" db="EMBL/GenBank/DDBJ databases">
        <title>Whole genome shotgun sequence of Streptomyces cacaoi subsp. cacaoi NBRC 12748.</title>
        <authorList>
            <person name="Hosoyama A."/>
            <person name="Uohara A."/>
            <person name="Ohji S."/>
            <person name="Ichikawa N."/>
        </authorList>
    </citation>
    <scope>NUCLEOTIDE SEQUENCE [LARGE SCALE GENOMIC DNA]</scope>
    <source>
        <strain evidence="3 4">NBRC 12748</strain>
    </source>
</reference>